<dbReference type="STRING" id="207559.Dde_0598"/>
<keyword evidence="8" id="KW-1185">Reference proteome</keyword>
<evidence type="ECO:0000313" key="8">
    <source>
        <dbReference type="Proteomes" id="UP000002710"/>
    </source>
</evidence>
<dbReference type="PANTHER" id="PTHR43701">
    <property type="entry name" value="MEMBRANE TRANSPORTER PROTEIN MJ0441-RELATED"/>
    <property type="match status" value="1"/>
</dbReference>
<protein>
    <recommendedName>
        <fullName evidence="5">Probable membrane transporter protein</fullName>
    </recommendedName>
</protein>
<dbReference type="AlphaFoldDB" id="Q315J7"/>
<keyword evidence="3 5" id="KW-1133">Transmembrane helix</keyword>
<feature type="signal peptide" evidence="6">
    <location>
        <begin position="1"/>
        <end position="25"/>
    </location>
</feature>
<dbReference type="InterPro" id="IPR051598">
    <property type="entry name" value="TSUP/Inactive_protease-like"/>
</dbReference>
<dbReference type="PANTHER" id="PTHR43701:SF2">
    <property type="entry name" value="MEMBRANE TRANSPORTER PROTEIN YJNA-RELATED"/>
    <property type="match status" value="1"/>
</dbReference>
<evidence type="ECO:0000256" key="5">
    <source>
        <dbReference type="RuleBase" id="RU363041"/>
    </source>
</evidence>
<feature type="transmembrane region" description="Helical" evidence="5">
    <location>
        <begin position="49"/>
        <end position="73"/>
    </location>
</feature>
<feature type="transmembrane region" description="Helical" evidence="5">
    <location>
        <begin position="354"/>
        <end position="372"/>
    </location>
</feature>
<keyword evidence="5" id="KW-1003">Cell membrane</keyword>
<dbReference type="Pfam" id="PF01925">
    <property type="entry name" value="TauE"/>
    <property type="match status" value="1"/>
</dbReference>
<dbReference type="InterPro" id="IPR002781">
    <property type="entry name" value="TM_pro_TauE-like"/>
</dbReference>
<accession>Q315J7</accession>
<evidence type="ECO:0000256" key="6">
    <source>
        <dbReference type="SAM" id="SignalP"/>
    </source>
</evidence>
<name>Q315J7_OLEA2</name>
<feature type="transmembrane region" description="Helical" evidence="5">
    <location>
        <begin position="80"/>
        <end position="102"/>
    </location>
</feature>
<reference evidence="7 8" key="1">
    <citation type="journal article" date="2011" name="J. Bacteriol.">
        <title>Complete genome sequence and updated annotation of Desulfovibrio alaskensis G20.</title>
        <authorList>
            <person name="Hauser L.J."/>
            <person name="Land M.L."/>
            <person name="Brown S.D."/>
            <person name="Larimer F."/>
            <person name="Keller K.L."/>
            <person name="Rapp-Giles B.J."/>
            <person name="Price M.N."/>
            <person name="Lin M."/>
            <person name="Bruce D.C."/>
            <person name="Detter J.C."/>
            <person name="Tapia R."/>
            <person name="Han C.S."/>
            <person name="Goodwin L.A."/>
            <person name="Cheng J.F."/>
            <person name="Pitluck S."/>
            <person name="Copeland A."/>
            <person name="Lucas S."/>
            <person name="Nolan M."/>
            <person name="Lapidus A.L."/>
            <person name="Palumbo A.V."/>
            <person name="Wall J.D."/>
        </authorList>
    </citation>
    <scope>NUCLEOTIDE SEQUENCE [LARGE SCALE GENOMIC DNA]</scope>
    <source>
        <strain evidence="8">ATCC BAA 1058 / DSM 17464 / G20</strain>
    </source>
</reference>
<dbReference type="KEGG" id="dde:Dde_0598"/>
<dbReference type="Proteomes" id="UP000002710">
    <property type="component" value="Chromosome"/>
</dbReference>
<feature type="transmembrane region" description="Helical" evidence="5">
    <location>
        <begin position="261"/>
        <end position="283"/>
    </location>
</feature>
<proteinExistence type="inferred from homology"/>
<feature type="transmembrane region" description="Helical" evidence="5">
    <location>
        <begin position="145"/>
        <end position="165"/>
    </location>
</feature>
<organism evidence="7 8">
    <name type="scientific">Oleidesulfovibrio alaskensis (strain ATCC BAA-1058 / DSM 17464 / G20)</name>
    <name type="common">Desulfovibrio alaskensis</name>
    <dbReference type="NCBI Taxonomy" id="207559"/>
    <lineage>
        <taxon>Bacteria</taxon>
        <taxon>Pseudomonadati</taxon>
        <taxon>Thermodesulfobacteriota</taxon>
        <taxon>Desulfovibrionia</taxon>
        <taxon>Desulfovibrionales</taxon>
        <taxon>Desulfovibrionaceae</taxon>
        <taxon>Oleidesulfovibrio</taxon>
    </lineage>
</organism>
<evidence type="ECO:0000256" key="4">
    <source>
        <dbReference type="ARBA" id="ARBA00023136"/>
    </source>
</evidence>
<evidence type="ECO:0000256" key="3">
    <source>
        <dbReference type="ARBA" id="ARBA00022989"/>
    </source>
</evidence>
<feature type="chain" id="PRO_5004220064" description="Probable membrane transporter protein" evidence="6">
    <location>
        <begin position="26"/>
        <end position="384"/>
    </location>
</feature>
<feature type="transmembrane region" description="Helical" evidence="5">
    <location>
        <begin position="295"/>
        <end position="318"/>
    </location>
</feature>
<evidence type="ECO:0000256" key="1">
    <source>
        <dbReference type="ARBA" id="ARBA00004141"/>
    </source>
</evidence>
<dbReference type="RefSeq" id="WP_011366708.1">
    <property type="nucleotide sequence ID" value="NC_007519.1"/>
</dbReference>
<evidence type="ECO:0000313" key="7">
    <source>
        <dbReference type="EMBL" id="ABB37399.2"/>
    </source>
</evidence>
<dbReference type="EMBL" id="CP000112">
    <property type="protein sequence ID" value="ABB37399.2"/>
    <property type="molecule type" value="Genomic_DNA"/>
</dbReference>
<gene>
    <name evidence="7" type="ordered locus">Dde_0598</name>
</gene>
<feature type="transmembrane region" description="Helical" evidence="5">
    <location>
        <begin position="324"/>
        <end position="342"/>
    </location>
</feature>
<sequence>MKNKHLLILGLLGLVILAGAQPALADRLADAIAATPAGTGAGQIDPNAAPGYLGIAGAPNVNLILGFFWACWVGWIFSTVGAFGGIMAGVGHITIFGFGNYASSFKETSPALNKVITDSIRVSNQWLVGTSAGMSSFNYWKMGRLVLPLGLALGIGSVMGSTLIPWLTAGKISLKSYIGYFGLFVLFLGCYLLYETSPRGQAGKKAAKEAAKAFEASMKAEREGAKVDTAAQGVKVVSISLNRVVFTFFGVEFSFNPMVPAIGGFFIAGMASFLGVGGGFLLVPFLTSVAGLPMYLVAGTSALAVLIGMVTSITTYMLAGGTPVFWQLIGVELVGILVGSFIGPRTSKYIPDVWLKRIFIVLAFYVGIRYVTKGFLGYAVLPPF</sequence>
<evidence type="ECO:0000256" key="2">
    <source>
        <dbReference type="ARBA" id="ARBA00022692"/>
    </source>
</evidence>
<keyword evidence="4 5" id="KW-0472">Membrane</keyword>
<comment type="similarity">
    <text evidence="5">Belongs to the 4-toluene sulfonate uptake permease (TSUP) (TC 2.A.102) family.</text>
</comment>
<dbReference type="eggNOG" id="COG0730">
    <property type="taxonomic scope" value="Bacteria"/>
</dbReference>
<comment type="subcellular location">
    <subcellularLocation>
        <location evidence="5">Cell membrane</location>
        <topology evidence="5">Multi-pass membrane protein</topology>
    </subcellularLocation>
    <subcellularLocation>
        <location evidence="1">Membrane</location>
        <topology evidence="1">Multi-pass membrane protein</topology>
    </subcellularLocation>
</comment>
<feature type="transmembrane region" description="Helical" evidence="5">
    <location>
        <begin position="177"/>
        <end position="194"/>
    </location>
</feature>
<keyword evidence="2 5" id="KW-0812">Transmembrane</keyword>
<dbReference type="HOGENOM" id="CLU_060708_0_0_7"/>
<keyword evidence="6" id="KW-0732">Signal</keyword>
<dbReference type="GO" id="GO:0005886">
    <property type="term" value="C:plasma membrane"/>
    <property type="evidence" value="ECO:0007669"/>
    <property type="project" value="UniProtKB-SubCell"/>
</dbReference>